<dbReference type="AlphaFoldDB" id="A0A517XYP5"/>
<feature type="compositionally biased region" description="Low complexity" evidence="5">
    <location>
        <begin position="277"/>
        <end position="288"/>
    </location>
</feature>
<protein>
    <submittedName>
        <fullName evidence="7">ECF RNA polymerase sigma factor SigE</fullName>
    </submittedName>
</protein>
<sequence length="817" mass="86929">MPGLLHLLAAAAPAEPDADLLARFVAGRDADAFAELVRRHGPAVLGTCRRLVGRSAADDAFQATFLVLAARAGSVRKAASVGSWLVGVAGRVGRRMRQRDRRPESANAEPACHLPPDSGLLSAELGAVLADEFTRLPDKLRAAAVACLLDGRTQDQAAAALGWSSRTVRRRLDEAKELLRSRLERRGITPAAALAALAATAEAVPASLVGKVTDGATLFLAGGGADLPAAALAHGVLAAMTTTRSAAAAALCVAVLAGLGVGWANDAAPQPEPERIPAPGAKAHPAKEPAAPAAPFVHKTANFEVTAPTAAVARALGEEFERQRKAVAVEWLGKDLPAWKEPVLVGVKAHRTAGWYTGEVRFRGVTGVPYDATVHGGLDALLGVEAPRTAARLVLTTRLGRRLPRWVDSAIEAGYSADPDAAFARSFNHLYDGRSLRLSTLFVGRGEKSDWDVYEAQGHAVVKFLLAHVGVSKANPAPGSRLARLLDGAPEPQRGRVVAFVAAGAEANTAAGWDAAARDVYGFDSVDRMEVAWLDWHRRNAPPKGEPERADPDRIPPPDARRDRTHFRHFGILPSFNVIAPSTDVAHAVGIAAEKHRRELAKRWFGAELPDAADSVTIRVTITAGGSGGATTFTFGEADGKRPPGVKTASMELHGPLDAVLKSVLPHEVTHVVLATHFGRPLPRWADEGIAVLAEADAEQFNHEIRARELLNAGRAIRLDTLFRMTDYPRDQIVTFAQGHSVCRFLLERGATGVRADTPRFARGDKEPALMAFLALGMGENSAASWATAAKEVYGFESLDALEQAWIDSLRAPPRRR</sequence>
<dbReference type="Gene3D" id="1.10.10.10">
    <property type="entry name" value="Winged helix-like DNA-binding domain superfamily/Winged helix DNA-binding domain"/>
    <property type="match status" value="1"/>
</dbReference>
<evidence type="ECO:0000313" key="7">
    <source>
        <dbReference type="EMBL" id="QDU22629.1"/>
    </source>
</evidence>
<dbReference type="InterPro" id="IPR036388">
    <property type="entry name" value="WH-like_DNA-bd_sf"/>
</dbReference>
<evidence type="ECO:0000313" key="8">
    <source>
        <dbReference type="Proteomes" id="UP000319576"/>
    </source>
</evidence>
<dbReference type="Pfam" id="PF04542">
    <property type="entry name" value="Sigma70_r2"/>
    <property type="match status" value="1"/>
</dbReference>
<evidence type="ECO:0000256" key="1">
    <source>
        <dbReference type="ARBA" id="ARBA00010641"/>
    </source>
</evidence>
<keyword evidence="2" id="KW-0805">Transcription regulation</keyword>
<dbReference type="SUPFAM" id="SSF88659">
    <property type="entry name" value="Sigma3 and sigma4 domains of RNA polymerase sigma factors"/>
    <property type="match status" value="1"/>
</dbReference>
<reference evidence="7 8" key="1">
    <citation type="submission" date="2019-02" db="EMBL/GenBank/DDBJ databases">
        <title>Deep-cultivation of Planctomycetes and their phenomic and genomic characterization uncovers novel biology.</title>
        <authorList>
            <person name="Wiegand S."/>
            <person name="Jogler M."/>
            <person name="Boedeker C."/>
            <person name="Pinto D."/>
            <person name="Vollmers J."/>
            <person name="Rivas-Marin E."/>
            <person name="Kohn T."/>
            <person name="Peeters S.H."/>
            <person name="Heuer A."/>
            <person name="Rast P."/>
            <person name="Oberbeckmann S."/>
            <person name="Bunk B."/>
            <person name="Jeske O."/>
            <person name="Meyerdierks A."/>
            <person name="Storesund J.E."/>
            <person name="Kallscheuer N."/>
            <person name="Luecker S."/>
            <person name="Lage O.M."/>
            <person name="Pohl T."/>
            <person name="Merkel B.J."/>
            <person name="Hornburger P."/>
            <person name="Mueller R.-W."/>
            <person name="Bruemmer F."/>
            <person name="Labrenz M."/>
            <person name="Spormann A.M."/>
            <person name="Op den Camp H."/>
            <person name="Overmann J."/>
            <person name="Amann R."/>
            <person name="Jetten M.S.M."/>
            <person name="Mascher T."/>
            <person name="Medema M.H."/>
            <person name="Devos D.P."/>
            <person name="Kaster A.-K."/>
            <person name="Ovreas L."/>
            <person name="Rohde M."/>
            <person name="Galperin M.Y."/>
            <person name="Jogler C."/>
        </authorList>
    </citation>
    <scope>NUCLEOTIDE SEQUENCE [LARGE SCALE GENOMIC DNA]</scope>
    <source>
        <strain evidence="7 8">ETA_A1</strain>
    </source>
</reference>
<dbReference type="EMBL" id="CP036273">
    <property type="protein sequence ID" value="QDU22629.1"/>
    <property type="molecule type" value="Genomic_DNA"/>
</dbReference>
<accession>A0A517XYP5</accession>
<keyword evidence="8" id="KW-1185">Reference proteome</keyword>
<evidence type="ECO:0000256" key="5">
    <source>
        <dbReference type="SAM" id="MobiDB-lite"/>
    </source>
</evidence>
<dbReference type="InterPro" id="IPR039425">
    <property type="entry name" value="RNA_pol_sigma-70-like"/>
</dbReference>
<dbReference type="InterPro" id="IPR013325">
    <property type="entry name" value="RNA_pol_sigma_r2"/>
</dbReference>
<comment type="similarity">
    <text evidence="1">Belongs to the sigma-70 factor family. ECF subfamily.</text>
</comment>
<organism evidence="7 8">
    <name type="scientific">Urbifossiella limnaea</name>
    <dbReference type="NCBI Taxonomy" id="2528023"/>
    <lineage>
        <taxon>Bacteria</taxon>
        <taxon>Pseudomonadati</taxon>
        <taxon>Planctomycetota</taxon>
        <taxon>Planctomycetia</taxon>
        <taxon>Gemmatales</taxon>
        <taxon>Gemmataceae</taxon>
        <taxon>Urbifossiella</taxon>
    </lineage>
</organism>
<feature type="region of interest" description="Disordered" evidence="5">
    <location>
        <begin position="268"/>
        <end position="288"/>
    </location>
</feature>
<feature type="compositionally biased region" description="Basic and acidic residues" evidence="5">
    <location>
        <begin position="545"/>
        <end position="561"/>
    </location>
</feature>
<keyword evidence="4" id="KW-0804">Transcription</keyword>
<dbReference type="PANTHER" id="PTHR43133:SF51">
    <property type="entry name" value="RNA POLYMERASE SIGMA FACTOR"/>
    <property type="match status" value="1"/>
</dbReference>
<dbReference type="KEGG" id="uli:ETAA1_46120"/>
<dbReference type="OrthoDB" id="260154at2"/>
<evidence type="ECO:0000256" key="3">
    <source>
        <dbReference type="ARBA" id="ARBA00023082"/>
    </source>
</evidence>
<gene>
    <name evidence="7" type="primary">sigE_15</name>
    <name evidence="7" type="ORF">ETAA1_46120</name>
</gene>
<feature type="domain" description="RNA polymerase sigma-70 region 2" evidence="6">
    <location>
        <begin position="36"/>
        <end position="101"/>
    </location>
</feature>
<evidence type="ECO:0000256" key="4">
    <source>
        <dbReference type="ARBA" id="ARBA00023163"/>
    </source>
</evidence>
<feature type="region of interest" description="Disordered" evidence="5">
    <location>
        <begin position="539"/>
        <end position="561"/>
    </location>
</feature>
<dbReference type="Pfam" id="PF13384">
    <property type="entry name" value="HTH_23"/>
    <property type="match status" value="1"/>
</dbReference>
<proteinExistence type="inferred from homology"/>
<dbReference type="SUPFAM" id="SSF88946">
    <property type="entry name" value="Sigma2 domain of RNA polymerase sigma factors"/>
    <property type="match status" value="1"/>
</dbReference>
<name>A0A517XYP5_9BACT</name>
<dbReference type="GO" id="GO:0016987">
    <property type="term" value="F:sigma factor activity"/>
    <property type="evidence" value="ECO:0007669"/>
    <property type="project" value="UniProtKB-KW"/>
</dbReference>
<keyword evidence="3" id="KW-0731">Sigma factor</keyword>
<dbReference type="GO" id="GO:0006352">
    <property type="term" value="P:DNA-templated transcription initiation"/>
    <property type="evidence" value="ECO:0007669"/>
    <property type="project" value="InterPro"/>
</dbReference>
<dbReference type="PANTHER" id="PTHR43133">
    <property type="entry name" value="RNA POLYMERASE ECF-TYPE SIGMA FACTO"/>
    <property type="match status" value="1"/>
</dbReference>
<evidence type="ECO:0000256" key="2">
    <source>
        <dbReference type="ARBA" id="ARBA00023015"/>
    </source>
</evidence>
<dbReference type="Gene3D" id="1.10.1740.10">
    <property type="match status" value="1"/>
</dbReference>
<dbReference type="InterPro" id="IPR014284">
    <property type="entry name" value="RNA_pol_sigma-70_dom"/>
</dbReference>
<dbReference type="NCBIfam" id="TIGR02937">
    <property type="entry name" value="sigma70-ECF"/>
    <property type="match status" value="1"/>
</dbReference>
<dbReference type="InterPro" id="IPR007627">
    <property type="entry name" value="RNA_pol_sigma70_r2"/>
</dbReference>
<evidence type="ECO:0000259" key="6">
    <source>
        <dbReference type="Pfam" id="PF04542"/>
    </source>
</evidence>
<dbReference type="Proteomes" id="UP000319576">
    <property type="component" value="Chromosome"/>
</dbReference>
<dbReference type="RefSeq" id="WP_145242521.1">
    <property type="nucleotide sequence ID" value="NZ_CP036273.1"/>
</dbReference>
<dbReference type="InterPro" id="IPR013324">
    <property type="entry name" value="RNA_pol_sigma_r3/r4-like"/>
</dbReference>